<evidence type="ECO:0000256" key="10">
    <source>
        <dbReference type="ARBA" id="ARBA00049244"/>
    </source>
</evidence>
<evidence type="ECO:0000256" key="3">
    <source>
        <dbReference type="ARBA" id="ARBA00022695"/>
    </source>
</evidence>
<comment type="catalytic activity">
    <reaction evidence="10 11">
        <text>DNA(n) + a 2'-deoxyribonucleoside 5'-triphosphate = DNA(n+1) + diphosphate</text>
        <dbReference type="Rhea" id="RHEA:22508"/>
        <dbReference type="Rhea" id="RHEA-COMP:17339"/>
        <dbReference type="Rhea" id="RHEA-COMP:17340"/>
        <dbReference type="ChEBI" id="CHEBI:33019"/>
        <dbReference type="ChEBI" id="CHEBI:61560"/>
        <dbReference type="ChEBI" id="CHEBI:173112"/>
        <dbReference type="EC" id="2.7.7.7"/>
    </reaction>
</comment>
<gene>
    <name evidence="14" type="primary">dnaX_1</name>
    <name evidence="11" type="synonym">dnaX</name>
    <name evidence="14" type="ORF">L21SP4_00515</name>
</gene>
<dbReference type="PANTHER" id="PTHR11669:SF0">
    <property type="entry name" value="PROTEIN STICHEL-LIKE 2"/>
    <property type="match status" value="1"/>
</dbReference>
<dbReference type="Pfam" id="PF22608">
    <property type="entry name" value="DNAX_ATPase_lid"/>
    <property type="match status" value="1"/>
</dbReference>
<feature type="domain" description="AAA+ ATPase" evidence="13">
    <location>
        <begin position="37"/>
        <end position="179"/>
    </location>
</feature>
<dbReference type="InterPro" id="IPR022754">
    <property type="entry name" value="DNA_pol_III_gamma-3"/>
</dbReference>
<dbReference type="PATRIC" id="fig|1609981.3.peg.536"/>
<sequence length="406" mass="44757">MAYEVLARKWRPQRFEDVVGQEHVTRTLRNAIESERVAHAYLFVGPRGIGKTSSARIFAKALNCTDRRDGEPCNECESCTEITADRSLDVIEIDGASNNGVDDVRELRDNARYAPNRGPFKIYVIDEVHMLSTGAFNALLKTLEEPPPHVKFFFATTEPRKVPNTILSRCQRFDLRRISVADLGTQLRKIAAAEEIEITEEALLAIARGAEGGMRDAESALDQLVSFRGKHINEEDVLAVFGLVSQGALYGLLQAVLDGDRGTILDRIAEFDRSGRDLPRLVGELLDGVRHLLVLNCAGEEQVGEALTDAQVEALKALAGKVDEERLLRMTDILVETDLRMKSSLSPRTLLETGLVRCSRAATVVSMDELIRRLSELEGGDSGSPDPSPDPSPAPEAKKKRAPRMS</sequence>
<dbReference type="Proteomes" id="UP000035268">
    <property type="component" value="Chromosome"/>
</dbReference>
<protein>
    <recommendedName>
        <fullName evidence="11">DNA polymerase III subunit gamma/tau</fullName>
        <ecNumber evidence="11">2.7.7.7</ecNumber>
    </recommendedName>
</protein>
<keyword evidence="6 11" id="KW-0547">Nucleotide-binding</keyword>
<dbReference type="Gene3D" id="1.10.8.60">
    <property type="match status" value="1"/>
</dbReference>
<evidence type="ECO:0000256" key="5">
    <source>
        <dbReference type="ARBA" id="ARBA00022723"/>
    </source>
</evidence>
<dbReference type="STRING" id="1307763.L21SP4_00515"/>
<evidence type="ECO:0000313" key="15">
    <source>
        <dbReference type="Proteomes" id="UP000035268"/>
    </source>
</evidence>
<dbReference type="SMART" id="SM00382">
    <property type="entry name" value="AAA"/>
    <property type="match status" value="1"/>
</dbReference>
<dbReference type="InterPro" id="IPR045085">
    <property type="entry name" value="HLD_clamp_pol_III_gamma_tau"/>
</dbReference>
<evidence type="ECO:0000256" key="6">
    <source>
        <dbReference type="ARBA" id="ARBA00022741"/>
    </source>
</evidence>
<keyword evidence="4 11" id="KW-0235">DNA replication</keyword>
<proteinExistence type="inferred from homology"/>
<dbReference type="EC" id="2.7.7.7" evidence="11"/>
<dbReference type="CDD" id="cd00009">
    <property type="entry name" value="AAA"/>
    <property type="match status" value="1"/>
</dbReference>
<keyword evidence="8 11" id="KW-0067">ATP-binding</keyword>
<comment type="similarity">
    <text evidence="1 11">Belongs to the DnaX/STICHEL family.</text>
</comment>
<evidence type="ECO:0000256" key="12">
    <source>
        <dbReference type="SAM" id="MobiDB-lite"/>
    </source>
</evidence>
<feature type="region of interest" description="Disordered" evidence="12">
    <location>
        <begin position="375"/>
        <end position="406"/>
    </location>
</feature>
<evidence type="ECO:0000313" key="14">
    <source>
        <dbReference type="EMBL" id="AKJ63787.1"/>
    </source>
</evidence>
<dbReference type="SUPFAM" id="SSF52540">
    <property type="entry name" value="P-loop containing nucleoside triphosphate hydrolases"/>
    <property type="match status" value="1"/>
</dbReference>
<dbReference type="EMBL" id="CP010904">
    <property type="protein sequence ID" value="AKJ63787.1"/>
    <property type="molecule type" value="Genomic_DNA"/>
</dbReference>
<dbReference type="PANTHER" id="PTHR11669">
    <property type="entry name" value="REPLICATION FACTOR C / DNA POLYMERASE III GAMMA-TAU SUBUNIT"/>
    <property type="match status" value="1"/>
</dbReference>
<dbReference type="InterPro" id="IPR027417">
    <property type="entry name" value="P-loop_NTPase"/>
</dbReference>
<dbReference type="NCBIfam" id="NF004046">
    <property type="entry name" value="PRK05563.1"/>
    <property type="match status" value="1"/>
</dbReference>
<comment type="subunit">
    <text evidence="11">DNA polymerase III contains a core (composed of alpha, epsilon and theta chains) that associates with a tau subunit. This core dimerizes to form the POLIII' complex. PolIII' associates with the gamma complex (composed of gamma, delta, delta', psi and chi chains) and with the beta chain to form the complete DNA polymerase III complex.</text>
</comment>
<evidence type="ECO:0000256" key="4">
    <source>
        <dbReference type="ARBA" id="ARBA00022705"/>
    </source>
</evidence>
<dbReference type="GO" id="GO:0046872">
    <property type="term" value="F:metal ion binding"/>
    <property type="evidence" value="ECO:0007669"/>
    <property type="project" value="UniProtKB-KW"/>
</dbReference>
<dbReference type="Gene3D" id="3.40.50.300">
    <property type="entry name" value="P-loop containing nucleotide triphosphate hydrolases"/>
    <property type="match status" value="1"/>
</dbReference>
<reference evidence="14 15" key="2">
    <citation type="journal article" date="2016" name="ISME J.">
        <title>Characterization of the first cultured representative of Verrucomicrobia subdivision 5 indicates the proposal of a novel phylum.</title>
        <authorList>
            <person name="Spring S."/>
            <person name="Bunk B."/>
            <person name="Sproer C."/>
            <person name="Schumann P."/>
            <person name="Rohde M."/>
            <person name="Tindall B.J."/>
            <person name="Klenk H.P."/>
        </authorList>
    </citation>
    <scope>NUCLEOTIDE SEQUENCE [LARGE SCALE GENOMIC DNA]</scope>
    <source>
        <strain evidence="14 15">L21-Fru-AB</strain>
    </source>
</reference>
<evidence type="ECO:0000256" key="1">
    <source>
        <dbReference type="ARBA" id="ARBA00006360"/>
    </source>
</evidence>
<dbReference type="InterPro" id="IPR008921">
    <property type="entry name" value="DNA_pol3_clamp-load_cplx_C"/>
</dbReference>
<dbReference type="AlphaFoldDB" id="A0A0G3EED7"/>
<dbReference type="GO" id="GO:0003677">
    <property type="term" value="F:DNA binding"/>
    <property type="evidence" value="ECO:0007669"/>
    <property type="project" value="InterPro"/>
</dbReference>
<keyword evidence="15" id="KW-1185">Reference proteome</keyword>
<evidence type="ECO:0000256" key="2">
    <source>
        <dbReference type="ARBA" id="ARBA00022679"/>
    </source>
</evidence>
<evidence type="ECO:0000256" key="8">
    <source>
        <dbReference type="ARBA" id="ARBA00022840"/>
    </source>
</evidence>
<dbReference type="FunFam" id="3.40.50.300:FF:000014">
    <property type="entry name" value="DNA polymerase III subunit gamma/tau"/>
    <property type="match status" value="1"/>
</dbReference>
<keyword evidence="3 11" id="KW-0548">Nucleotidyltransferase</keyword>
<dbReference type="GO" id="GO:0009360">
    <property type="term" value="C:DNA polymerase III complex"/>
    <property type="evidence" value="ECO:0007669"/>
    <property type="project" value="InterPro"/>
</dbReference>
<name>A0A0G3EED7_9BACT</name>
<keyword evidence="5" id="KW-0479">Metal-binding</keyword>
<keyword evidence="9 11" id="KW-0239">DNA-directed DNA polymerase</keyword>
<evidence type="ECO:0000256" key="9">
    <source>
        <dbReference type="ARBA" id="ARBA00022932"/>
    </source>
</evidence>
<dbReference type="FunFam" id="1.10.8.60:FF:000013">
    <property type="entry name" value="DNA polymerase III subunit gamma/tau"/>
    <property type="match status" value="1"/>
</dbReference>
<dbReference type="Pfam" id="PF13177">
    <property type="entry name" value="DNA_pol3_delta2"/>
    <property type="match status" value="1"/>
</dbReference>
<dbReference type="PRINTS" id="PR00300">
    <property type="entry name" value="CLPPROTEASEA"/>
</dbReference>
<evidence type="ECO:0000256" key="7">
    <source>
        <dbReference type="ARBA" id="ARBA00022833"/>
    </source>
</evidence>
<dbReference type="InterPro" id="IPR003593">
    <property type="entry name" value="AAA+_ATPase"/>
</dbReference>
<dbReference type="OrthoDB" id="9810148at2"/>
<dbReference type="KEGG" id="vbl:L21SP4_00515"/>
<reference evidence="15" key="1">
    <citation type="submission" date="2015-02" db="EMBL/GenBank/DDBJ databases">
        <title>Description and complete genome sequence of the first cultured representative of the subdivision 5 of the Verrucomicrobia phylum.</title>
        <authorList>
            <person name="Spring S."/>
            <person name="Bunk B."/>
            <person name="Sproer C."/>
            <person name="Klenk H.-P."/>
        </authorList>
    </citation>
    <scope>NUCLEOTIDE SEQUENCE [LARGE SCALE GENOMIC DNA]</scope>
    <source>
        <strain evidence="15">L21-Fru-AB</strain>
    </source>
</reference>
<keyword evidence="2 11" id="KW-0808">Transferase</keyword>
<comment type="function">
    <text evidence="11">DNA polymerase III is a complex, multichain enzyme responsible for most of the replicative synthesis in bacteria. This DNA polymerase also exhibits 3' to 5' exonuclease activity.</text>
</comment>
<evidence type="ECO:0000259" key="13">
    <source>
        <dbReference type="SMART" id="SM00382"/>
    </source>
</evidence>
<dbReference type="NCBIfam" id="TIGR02397">
    <property type="entry name" value="dnaX_nterm"/>
    <property type="match status" value="1"/>
</dbReference>
<dbReference type="Gene3D" id="1.20.272.10">
    <property type="match status" value="1"/>
</dbReference>
<dbReference type="GO" id="GO:0003887">
    <property type="term" value="F:DNA-directed DNA polymerase activity"/>
    <property type="evidence" value="ECO:0007669"/>
    <property type="project" value="UniProtKB-KW"/>
</dbReference>
<organism evidence="14 15">
    <name type="scientific">Kiritimatiella glycovorans</name>
    <dbReference type="NCBI Taxonomy" id="1307763"/>
    <lineage>
        <taxon>Bacteria</taxon>
        <taxon>Pseudomonadati</taxon>
        <taxon>Kiritimatiellota</taxon>
        <taxon>Kiritimatiellia</taxon>
        <taxon>Kiritimatiellales</taxon>
        <taxon>Kiritimatiellaceae</taxon>
        <taxon>Kiritimatiella</taxon>
    </lineage>
</organism>
<dbReference type="SUPFAM" id="SSF48019">
    <property type="entry name" value="post-AAA+ oligomerization domain-like"/>
    <property type="match status" value="1"/>
</dbReference>
<dbReference type="RefSeq" id="WP_052881184.1">
    <property type="nucleotide sequence ID" value="NZ_CP010904.1"/>
</dbReference>
<dbReference type="InterPro" id="IPR001270">
    <property type="entry name" value="ClpA/B"/>
</dbReference>
<dbReference type="GO" id="GO:0006261">
    <property type="term" value="P:DNA-templated DNA replication"/>
    <property type="evidence" value="ECO:0007669"/>
    <property type="project" value="TreeGrafter"/>
</dbReference>
<dbReference type="GO" id="GO:0005524">
    <property type="term" value="F:ATP binding"/>
    <property type="evidence" value="ECO:0007669"/>
    <property type="project" value="UniProtKB-KW"/>
</dbReference>
<dbReference type="InterPro" id="IPR012763">
    <property type="entry name" value="DNA_pol_III_sug/sutau_N"/>
</dbReference>
<dbReference type="Pfam" id="PF12169">
    <property type="entry name" value="DNA_pol3_gamma3"/>
    <property type="match status" value="1"/>
</dbReference>
<accession>A0A0G3EED7</accession>
<keyword evidence="7" id="KW-0862">Zinc</keyword>
<evidence type="ECO:0000256" key="11">
    <source>
        <dbReference type="RuleBase" id="RU364063"/>
    </source>
</evidence>
<dbReference type="InterPro" id="IPR050238">
    <property type="entry name" value="DNA_Rep/Repair_Clamp_Loader"/>
</dbReference>